<keyword evidence="1" id="KW-1133">Transmembrane helix</keyword>
<dbReference type="HOGENOM" id="CLU_2554733_0_0_4"/>
<dbReference type="EMBL" id="AFAY01000012">
    <property type="protein sequence ID" value="EGF11643.1"/>
    <property type="molecule type" value="Genomic_DNA"/>
</dbReference>
<organism evidence="2 3">
    <name type="scientific">Neisseria bacilliformis ATCC BAA-1200</name>
    <dbReference type="NCBI Taxonomy" id="888742"/>
    <lineage>
        <taxon>Bacteria</taxon>
        <taxon>Pseudomonadati</taxon>
        <taxon>Pseudomonadota</taxon>
        <taxon>Betaproteobacteria</taxon>
        <taxon>Neisseriales</taxon>
        <taxon>Neisseriaceae</taxon>
        <taxon>Neisseria</taxon>
    </lineage>
</organism>
<reference evidence="2 3" key="1">
    <citation type="submission" date="2011-02" db="EMBL/GenBank/DDBJ databases">
        <authorList>
            <person name="Muzny D."/>
            <person name="Qin X."/>
            <person name="Deng J."/>
            <person name="Jiang H."/>
            <person name="Liu Y."/>
            <person name="Qu J."/>
            <person name="Song X.-Z."/>
            <person name="Zhang L."/>
            <person name="Thornton R."/>
            <person name="Coyle M."/>
            <person name="Francisco L."/>
            <person name="Jackson L."/>
            <person name="Javaid M."/>
            <person name="Korchina V."/>
            <person name="Kovar C."/>
            <person name="Mata R."/>
            <person name="Mathew T."/>
            <person name="Ngo R."/>
            <person name="Nguyen L."/>
            <person name="Nguyen N."/>
            <person name="Okwuonu G."/>
            <person name="Ongeri F."/>
            <person name="Pham C."/>
            <person name="Simmons D."/>
            <person name="Wilczek-Boney K."/>
            <person name="Hale W."/>
            <person name="Jakkamsetti A."/>
            <person name="Pham P."/>
            <person name="Ruth R."/>
            <person name="San Lucas F."/>
            <person name="Warren J."/>
            <person name="Zhang J."/>
            <person name="Zhao Z."/>
            <person name="Zhou C."/>
            <person name="Zhu D."/>
            <person name="Lee S."/>
            <person name="Bess C."/>
            <person name="Blankenburg K."/>
            <person name="Forbes L."/>
            <person name="Fu Q."/>
            <person name="Gubbala S."/>
            <person name="Hirani K."/>
            <person name="Jayaseelan J.C."/>
            <person name="Lara F."/>
            <person name="Munidasa M."/>
            <person name="Palculict T."/>
            <person name="Patil S."/>
            <person name="Pu L.-L."/>
            <person name="Saada N."/>
            <person name="Tang L."/>
            <person name="Weissenberger G."/>
            <person name="Zhu Y."/>
            <person name="Hemphill L."/>
            <person name="Shang Y."/>
            <person name="Youmans B."/>
            <person name="Ayvaz T."/>
            <person name="Ross M."/>
            <person name="Santibanez J."/>
            <person name="Aqrawi P."/>
            <person name="Gross S."/>
            <person name="Joshi V."/>
            <person name="Fowler G."/>
            <person name="Nazareth L."/>
            <person name="Reid J."/>
            <person name="Worley K."/>
            <person name="Petrosino J."/>
            <person name="Highlander S."/>
            <person name="Gibbs R."/>
        </authorList>
    </citation>
    <scope>NUCLEOTIDE SEQUENCE [LARGE SCALE GENOMIC DNA]</scope>
    <source>
        <strain evidence="2 3">ATCC BAA-1200</strain>
    </source>
</reference>
<protein>
    <submittedName>
        <fullName evidence="2">Uncharacterized protein</fullName>
    </submittedName>
</protein>
<gene>
    <name evidence="2" type="ORF">HMPREF9123_0759</name>
</gene>
<dbReference type="AlphaFoldDB" id="F2BAM8"/>
<dbReference type="Proteomes" id="UP000004105">
    <property type="component" value="Unassembled WGS sequence"/>
</dbReference>
<name>F2BAM8_9NEIS</name>
<keyword evidence="1" id="KW-0812">Transmembrane</keyword>
<evidence type="ECO:0000313" key="2">
    <source>
        <dbReference type="EMBL" id="EGF11643.1"/>
    </source>
</evidence>
<comment type="caution">
    <text evidence="2">The sequence shown here is derived from an EMBL/GenBank/DDBJ whole genome shotgun (WGS) entry which is preliminary data.</text>
</comment>
<feature type="transmembrane region" description="Helical" evidence="1">
    <location>
        <begin position="57"/>
        <end position="80"/>
    </location>
</feature>
<accession>F2BAM8</accession>
<evidence type="ECO:0000313" key="3">
    <source>
        <dbReference type="Proteomes" id="UP000004105"/>
    </source>
</evidence>
<keyword evidence="1" id="KW-0472">Membrane</keyword>
<proteinExistence type="predicted"/>
<keyword evidence="3" id="KW-1185">Reference proteome</keyword>
<sequence>MWLRHTPYLSGKGRLKNGICFSDGLLLPTPPPRPKPRQMRDSVNSNLYKNLRTAYSVQLYSIILTLSINLEGIFQTLLWIKT</sequence>
<evidence type="ECO:0000256" key="1">
    <source>
        <dbReference type="SAM" id="Phobius"/>
    </source>
</evidence>